<dbReference type="Proteomes" id="UP000289546">
    <property type="component" value="Unassembled WGS sequence"/>
</dbReference>
<dbReference type="AlphaFoldDB" id="A0A4Q0SFN7"/>
<feature type="region of interest" description="Disordered" evidence="1">
    <location>
        <begin position="267"/>
        <end position="289"/>
    </location>
</feature>
<feature type="compositionally biased region" description="Basic and acidic residues" evidence="1">
    <location>
        <begin position="275"/>
        <end position="289"/>
    </location>
</feature>
<dbReference type="RefSeq" id="WP_128916621.1">
    <property type="nucleotide sequence ID" value="NZ_LBJC01000002.1"/>
</dbReference>
<gene>
    <name evidence="2" type="ORF">XH99_03600</name>
</gene>
<protein>
    <submittedName>
        <fullName evidence="2">Uncharacterized protein</fullName>
    </submittedName>
</protein>
<dbReference type="OrthoDB" id="8250848at2"/>
<evidence type="ECO:0000256" key="1">
    <source>
        <dbReference type="SAM" id="MobiDB-lite"/>
    </source>
</evidence>
<dbReference type="EMBL" id="LBJQ01000009">
    <property type="protein sequence ID" value="RXH37237.1"/>
    <property type="molecule type" value="Genomic_DNA"/>
</dbReference>
<proteinExistence type="predicted"/>
<reference evidence="2 3" key="1">
    <citation type="submission" date="2015-04" db="EMBL/GenBank/DDBJ databases">
        <title>Comparative genomics of rhizobia nodulating Arachis hypogaea in China.</title>
        <authorList>
            <person name="Li Y."/>
        </authorList>
    </citation>
    <scope>NUCLEOTIDE SEQUENCE [LARGE SCALE GENOMIC DNA]</scope>
    <source>
        <strain evidence="2 3">CCBAU 51757</strain>
    </source>
</reference>
<comment type="caution">
    <text evidence="2">The sequence shown here is derived from an EMBL/GenBank/DDBJ whole genome shotgun (WGS) entry which is preliminary data.</text>
</comment>
<organism evidence="2 3">
    <name type="scientific">Bradyrhizobium nanningense</name>
    <dbReference type="NCBI Taxonomy" id="1325118"/>
    <lineage>
        <taxon>Bacteria</taxon>
        <taxon>Pseudomonadati</taxon>
        <taxon>Pseudomonadota</taxon>
        <taxon>Alphaproteobacteria</taxon>
        <taxon>Hyphomicrobiales</taxon>
        <taxon>Nitrobacteraceae</taxon>
        <taxon>Bradyrhizobium</taxon>
    </lineage>
</organism>
<accession>A0A4Q0SFN7</accession>
<keyword evidence="3" id="KW-1185">Reference proteome</keyword>
<evidence type="ECO:0000313" key="2">
    <source>
        <dbReference type="EMBL" id="RXH37237.1"/>
    </source>
</evidence>
<name>A0A4Q0SFN7_9BRAD</name>
<sequence>MEQDLPKQTARTQPTNEAPGVWQKIQVWDSRLSVTKGLTAVTLLTGLVGGYFQYISSYEQKIGEQAKADMDMATRTFLEISDAFAEVQTQQETMLPEQFGSLKAQVNPAFIPVDTKALETFPDYWKARTALLRNGAIFARKAEIYIDWPSDLGRDAAAEHTLDQDPLTATLLTKYNFDCDAEANLPQFKGAIYNGGEAKRPSEELCNDPTANGLKSYVDLCARRADGEIDPLQKVVTINWWSAKHHVLVMHHCFEVLRDQLNPLQAQALGGGDGPNDRKLDSMKPRDSNEHRLQLQARRLDAFMTLTMSQLDRIRVRYRPTGFVCHVPLVRGAVGYFSNQCLPNQPITG</sequence>
<evidence type="ECO:0000313" key="3">
    <source>
        <dbReference type="Proteomes" id="UP000289546"/>
    </source>
</evidence>